<feature type="transmembrane region" description="Helical" evidence="1">
    <location>
        <begin position="232"/>
        <end position="255"/>
    </location>
</feature>
<feature type="transmembrane region" description="Helical" evidence="1">
    <location>
        <begin position="81"/>
        <end position="99"/>
    </location>
</feature>
<dbReference type="Proteomes" id="UP001203297">
    <property type="component" value="Unassembled WGS sequence"/>
</dbReference>
<gene>
    <name evidence="3" type="ORF">B0F90DRAFT_630854</name>
</gene>
<proteinExistence type="predicted"/>
<comment type="caution">
    <text evidence="3">The sequence shown here is derived from an EMBL/GenBank/DDBJ whole genome shotgun (WGS) entry which is preliminary data.</text>
</comment>
<dbReference type="InterPro" id="IPR045338">
    <property type="entry name" value="DUF6535"/>
</dbReference>
<keyword evidence="1" id="KW-0812">Transmembrane</keyword>
<evidence type="ECO:0000259" key="2">
    <source>
        <dbReference type="Pfam" id="PF20153"/>
    </source>
</evidence>
<feature type="domain" description="DUF6535" evidence="2">
    <location>
        <begin position="64"/>
        <end position="223"/>
    </location>
</feature>
<keyword evidence="1" id="KW-1133">Transmembrane helix</keyword>
<keyword evidence="4" id="KW-1185">Reference proteome</keyword>
<sequence length="266" mass="28776">MSLDIESGPNPPCNPTSYKEVVNGMLSCSLCELPPTPTPTPRSSFHTEANFKNGLGASFVIDNQGVTEYNRRLVENWREDVNAAMILSGLLSVVVTVFLSQSYLAGEPNSQDPTAFHLTPTCSPLASSNVTTISSRSATLSKLSVFSAVLTSTHALWVTSLVVSLGCAASAALLQTSMRQYLFVIRRLGRSGGSLMIPEEYLQTLYAWLLASIFLFLWGLGVQQSRIAKPSFLLVIIGLCVTLFVGQCLIISSFVRSLPYDGEVLV</sequence>
<dbReference type="Pfam" id="PF20153">
    <property type="entry name" value="DUF6535"/>
    <property type="match status" value="1"/>
</dbReference>
<keyword evidence="1" id="KW-0472">Membrane</keyword>
<organism evidence="3 4">
    <name type="scientific">Multifurca ochricompacta</name>
    <dbReference type="NCBI Taxonomy" id="376703"/>
    <lineage>
        <taxon>Eukaryota</taxon>
        <taxon>Fungi</taxon>
        <taxon>Dikarya</taxon>
        <taxon>Basidiomycota</taxon>
        <taxon>Agaricomycotina</taxon>
        <taxon>Agaricomycetes</taxon>
        <taxon>Russulales</taxon>
        <taxon>Russulaceae</taxon>
        <taxon>Multifurca</taxon>
    </lineage>
</organism>
<name>A0AAD4QK27_9AGAM</name>
<reference evidence="3" key="1">
    <citation type="journal article" date="2022" name="New Phytol.">
        <title>Evolutionary transition to the ectomycorrhizal habit in the genomes of a hyperdiverse lineage of mushroom-forming fungi.</title>
        <authorList>
            <person name="Looney B."/>
            <person name="Miyauchi S."/>
            <person name="Morin E."/>
            <person name="Drula E."/>
            <person name="Courty P.E."/>
            <person name="Kohler A."/>
            <person name="Kuo A."/>
            <person name="LaButti K."/>
            <person name="Pangilinan J."/>
            <person name="Lipzen A."/>
            <person name="Riley R."/>
            <person name="Andreopoulos W."/>
            <person name="He G."/>
            <person name="Johnson J."/>
            <person name="Nolan M."/>
            <person name="Tritt A."/>
            <person name="Barry K.W."/>
            <person name="Grigoriev I.V."/>
            <person name="Nagy L.G."/>
            <person name="Hibbett D."/>
            <person name="Henrissat B."/>
            <person name="Matheny P.B."/>
            <person name="Labbe J."/>
            <person name="Martin F.M."/>
        </authorList>
    </citation>
    <scope>NUCLEOTIDE SEQUENCE</scope>
    <source>
        <strain evidence="3">BPL690</strain>
    </source>
</reference>
<evidence type="ECO:0000313" key="3">
    <source>
        <dbReference type="EMBL" id="KAI0299095.1"/>
    </source>
</evidence>
<feature type="transmembrane region" description="Helical" evidence="1">
    <location>
        <begin position="201"/>
        <end position="220"/>
    </location>
</feature>
<feature type="transmembrane region" description="Helical" evidence="1">
    <location>
        <begin position="145"/>
        <end position="174"/>
    </location>
</feature>
<protein>
    <recommendedName>
        <fullName evidence="2">DUF6535 domain-containing protein</fullName>
    </recommendedName>
</protein>
<dbReference type="EMBL" id="WTXG01000024">
    <property type="protein sequence ID" value="KAI0299095.1"/>
    <property type="molecule type" value="Genomic_DNA"/>
</dbReference>
<accession>A0AAD4QK27</accession>
<dbReference type="AlphaFoldDB" id="A0AAD4QK27"/>
<evidence type="ECO:0000313" key="4">
    <source>
        <dbReference type="Proteomes" id="UP001203297"/>
    </source>
</evidence>
<evidence type="ECO:0000256" key="1">
    <source>
        <dbReference type="SAM" id="Phobius"/>
    </source>
</evidence>